<proteinExistence type="predicted"/>
<dbReference type="EMBL" id="ML209075">
    <property type="protein sequence ID" value="TFK59116.1"/>
    <property type="molecule type" value="Genomic_DNA"/>
</dbReference>
<keyword evidence="2" id="KW-1185">Reference proteome</keyword>
<accession>A0ACD3A0D9</accession>
<sequence>MSIPLQFHDPYFHERTRIEADIQSLEKRLQDLRATRNTFLPISTLPPDILCCIFQIAKIEGRWIEATGLQLDPGASCTSTPVTGTAGGSASTNLELRQCWNELPRHFPGIPFQHDPVQQHYRSHPDHPKPILSLSYFLENIISFPRLQQLTLSSALDDSSDPVGPDRYHSAQSHFPNLRRVALTDIPFTTVVKFFAYVPIHNELETKLSFYNHNFKGEQEYIQSYLRLVSLLRFFEPTRSLQLVVSSNKLELTSASSSGAAARSITAERGIFFLEALLGQGSAFPDSGLSILAAPQPPELRGSGDRSDVIHCVSSTIEVLDAELWKCERQ</sequence>
<protein>
    <submittedName>
        <fullName evidence="1">Uncharacterized protein</fullName>
    </submittedName>
</protein>
<evidence type="ECO:0000313" key="2">
    <source>
        <dbReference type="Proteomes" id="UP000308600"/>
    </source>
</evidence>
<reference evidence="1 2" key="1">
    <citation type="journal article" date="2019" name="Nat. Ecol. Evol.">
        <title>Megaphylogeny resolves global patterns of mushroom evolution.</title>
        <authorList>
            <person name="Varga T."/>
            <person name="Krizsan K."/>
            <person name="Foldi C."/>
            <person name="Dima B."/>
            <person name="Sanchez-Garcia M."/>
            <person name="Sanchez-Ramirez S."/>
            <person name="Szollosi G.J."/>
            <person name="Szarkandi J.G."/>
            <person name="Papp V."/>
            <person name="Albert L."/>
            <person name="Andreopoulos W."/>
            <person name="Angelini C."/>
            <person name="Antonin V."/>
            <person name="Barry K.W."/>
            <person name="Bougher N.L."/>
            <person name="Buchanan P."/>
            <person name="Buyck B."/>
            <person name="Bense V."/>
            <person name="Catcheside P."/>
            <person name="Chovatia M."/>
            <person name="Cooper J."/>
            <person name="Damon W."/>
            <person name="Desjardin D."/>
            <person name="Finy P."/>
            <person name="Geml J."/>
            <person name="Haridas S."/>
            <person name="Hughes K."/>
            <person name="Justo A."/>
            <person name="Karasinski D."/>
            <person name="Kautmanova I."/>
            <person name="Kiss B."/>
            <person name="Kocsube S."/>
            <person name="Kotiranta H."/>
            <person name="LaButti K.M."/>
            <person name="Lechner B.E."/>
            <person name="Liimatainen K."/>
            <person name="Lipzen A."/>
            <person name="Lukacs Z."/>
            <person name="Mihaltcheva S."/>
            <person name="Morgado L.N."/>
            <person name="Niskanen T."/>
            <person name="Noordeloos M.E."/>
            <person name="Ohm R.A."/>
            <person name="Ortiz-Santana B."/>
            <person name="Ovrebo C."/>
            <person name="Racz N."/>
            <person name="Riley R."/>
            <person name="Savchenko A."/>
            <person name="Shiryaev A."/>
            <person name="Soop K."/>
            <person name="Spirin V."/>
            <person name="Szebenyi C."/>
            <person name="Tomsovsky M."/>
            <person name="Tulloss R.E."/>
            <person name="Uehling J."/>
            <person name="Grigoriev I.V."/>
            <person name="Vagvolgyi C."/>
            <person name="Papp T."/>
            <person name="Martin F.M."/>
            <person name="Miettinen O."/>
            <person name="Hibbett D.S."/>
            <person name="Nagy L.G."/>
        </authorList>
    </citation>
    <scope>NUCLEOTIDE SEQUENCE [LARGE SCALE GENOMIC DNA]</scope>
    <source>
        <strain evidence="1 2">NL-1719</strain>
    </source>
</reference>
<evidence type="ECO:0000313" key="1">
    <source>
        <dbReference type="EMBL" id="TFK59116.1"/>
    </source>
</evidence>
<dbReference type="Proteomes" id="UP000308600">
    <property type="component" value="Unassembled WGS sequence"/>
</dbReference>
<organism evidence="1 2">
    <name type="scientific">Pluteus cervinus</name>
    <dbReference type="NCBI Taxonomy" id="181527"/>
    <lineage>
        <taxon>Eukaryota</taxon>
        <taxon>Fungi</taxon>
        <taxon>Dikarya</taxon>
        <taxon>Basidiomycota</taxon>
        <taxon>Agaricomycotina</taxon>
        <taxon>Agaricomycetes</taxon>
        <taxon>Agaricomycetidae</taxon>
        <taxon>Agaricales</taxon>
        <taxon>Pluteineae</taxon>
        <taxon>Pluteaceae</taxon>
        <taxon>Pluteus</taxon>
    </lineage>
</organism>
<name>A0ACD3A0D9_9AGAR</name>
<gene>
    <name evidence="1" type="ORF">BDN72DRAFT_906137</name>
</gene>